<comment type="caution">
    <text evidence="5">The sequence shown here is derived from an EMBL/GenBank/DDBJ whole genome shotgun (WGS) entry which is preliminary data.</text>
</comment>
<gene>
    <name evidence="1" type="ORF">PC113_g5523</name>
    <name evidence="2" type="ORF">PC115_g3332</name>
    <name evidence="3" type="ORF">PC117_g7202</name>
    <name evidence="4" type="ORF">PC118_g6313</name>
    <name evidence="5" type="ORF">PC129_g19385</name>
</gene>
<evidence type="ECO:0000313" key="1">
    <source>
        <dbReference type="EMBL" id="KAG2863352.1"/>
    </source>
</evidence>
<dbReference type="Proteomes" id="UP000735874">
    <property type="component" value="Unassembled WGS sequence"/>
</dbReference>
<evidence type="ECO:0000313" key="4">
    <source>
        <dbReference type="EMBL" id="KAG2989154.1"/>
    </source>
</evidence>
<sequence>MVYNHMSFQAFWDVLERMNLSLPATPAPALPTAQATFGERPVNEDRRKLIFNVQE</sequence>
<accession>A0A8T1L497</accession>
<name>A0A8T1L497_9STRA</name>
<dbReference type="EMBL" id="RCMG01000106">
    <property type="protein sequence ID" value="KAG2863352.1"/>
    <property type="molecule type" value="Genomic_DNA"/>
</dbReference>
<proteinExistence type="predicted"/>
<dbReference type="EMBL" id="RCMV01001237">
    <property type="protein sequence ID" value="KAG3209599.1"/>
    <property type="molecule type" value="Genomic_DNA"/>
</dbReference>
<protein>
    <submittedName>
        <fullName evidence="5">Uncharacterized protein</fullName>
    </submittedName>
</protein>
<evidence type="ECO:0000313" key="2">
    <source>
        <dbReference type="EMBL" id="KAG2939079.1"/>
    </source>
</evidence>
<dbReference type="EMBL" id="RCMI01000054">
    <property type="protein sequence ID" value="KAG2939079.1"/>
    <property type="molecule type" value="Genomic_DNA"/>
</dbReference>
<evidence type="ECO:0000313" key="6">
    <source>
        <dbReference type="Proteomes" id="UP000760860"/>
    </source>
</evidence>
<dbReference type="Proteomes" id="UP000697107">
    <property type="component" value="Unassembled WGS sequence"/>
</dbReference>
<dbReference type="AlphaFoldDB" id="A0A8T1L497"/>
<evidence type="ECO:0000313" key="5">
    <source>
        <dbReference type="EMBL" id="KAG3209599.1"/>
    </source>
</evidence>
<dbReference type="Proteomes" id="UP000774804">
    <property type="component" value="Unassembled WGS sequence"/>
</dbReference>
<dbReference type="EMBL" id="RCMK01000145">
    <property type="protein sequence ID" value="KAG2946953.1"/>
    <property type="molecule type" value="Genomic_DNA"/>
</dbReference>
<dbReference type="EMBL" id="RCML01000139">
    <property type="protein sequence ID" value="KAG2989154.1"/>
    <property type="molecule type" value="Genomic_DNA"/>
</dbReference>
<reference evidence="5" key="1">
    <citation type="submission" date="2018-05" db="EMBL/GenBank/DDBJ databases">
        <title>Effector identification in a new, highly contiguous assembly of the strawberry crown rot pathogen Phytophthora cactorum.</title>
        <authorList>
            <person name="Armitage A.D."/>
            <person name="Nellist C.F."/>
            <person name="Bates H."/>
            <person name="Vickerstaff R.J."/>
            <person name="Harrison R.J."/>
        </authorList>
    </citation>
    <scope>NUCLEOTIDE SEQUENCE</scope>
    <source>
        <strain evidence="1">15-7</strain>
        <strain evidence="2">4032</strain>
        <strain evidence="3">4040</strain>
        <strain evidence="4">P415</strain>
        <strain evidence="5">P421</strain>
    </source>
</reference>
<dbReference type="Proteomes" id="UP000760860">
    <property type="component" value="Unassembled WGS sequence"/>
</dbReference>
<dbReference type="Proteomes" id="UP000736787">
    <property type="component" value="Unassembled WGS sequence"/>
</dbReference>
<evidence type="ECO:0000313" key="3">
    <source>
        <dbReference type="EMBL" id="KAG2946953.1"/>
    </source>
</evidence>
<organism evidence="5 6">
    <name type="scientific">Phytophthora cactorum</name>
    <dbReference type="NCBI Taxonomy" id="29920"/>
    <lineage>
        <taxon>Eukaryota</taxon>
        <taxon>Sar</taxon>
        <taxon>Stramenopiles</taxon>
        <taxon>Oomycota</taxon>
        <taxon>Peronosporomycetes</taxon>
        <taxon>Peronosporales</taxon>
        <taxon>Peronosporaceae</taxon>
        <taxon>Phytophthora</taxon>
    </lineage>
</organism>